<reference evidence="7" key="1">
    <citation type="submission" date="2015-07" db="EMBL/GenBank/DDBJ databases">
        <title>MeaNS - Measles Nucleotide Surveillance Program.</title>
        <authorList>
            <person name="Tran T."/>
            <person name="Druce J."/>
        </authorList>
    </citation>
    <scope>NUCLEOTIDE SEQUENCE</scope>
    <source>
        <strain evidence="7">UCB-OBI-ISO-001</strain>
        <tissue evidence="7">Gonad</tissue>
    </source>
</reference>
<evidence type="ECO:0000256" key="5">
    <source>
        <dbReference type="HAMAP-Rule" id="MF_03005"/>
    </source>
</evidence>
<dbReference type="GO" id="GO:0016282">
    <property type="term" value="C:eukaryotic 43S preinitiation complex"/>
    <property type="evidence" value="ECO:0007669"/>
    <property type="project" value="UniProtKB-UniRule"/>
</dbReference>
<dbReference type="AlphaFoldDB" id="A0A0L8GUY1"/>
<dbReference type="PANTHER" id="PTHR10540:SF6">
    <property type="entry name" value="EUKARYOTIC TRANSLATION INITIATION FACTOR 3 SUBUNIT F"/>
    <property type="match status" value="1"/>
</dbReference>
<comment type="function">
    <text evidence="4">Deubiquitinates activated NOTCH1, promoting its nuclear import, thereby acting as a positive regulator of Notch signaling.</text>
</comment>
<dbReference type="GO" id="GO:0003743">
    <property type="term" value="F:translation initiation factor activity"/>
    <property type="evidence" value="ECO:0007669"/>
    <property type="project" value="UniProtKB-UniRule"/>
</dbReference>
<dbReference type="InterPro" id="IPR024969">
    <property type="entry name" value="EIF3F/CSN6-like_C"/>
</dbReference>
<comment type="similarity">
    <text evidence="5">Belongs to the eIF-3 subunit F family.</text>
</comment>
<evidence type="ECO:0000256" key="4">
    <source>
        <dbReference type="ARBA" id="ARBA00059951"/>
    </source>
</evidence>
<dbReference type="CDD" id="cd08064">
    <property type="entry name" value="MPN_eIF3f"/>
    <property type="match status" value="1"/>
</dbReference>
<dbReference type="PANTHER" id="PTHR10540">
    <property type="entry name" value="EUKARYOTIC TRANSLATION INITIATION FACTOR 3 SUBUNIT F-RELATED"/>
    <property type="match status" value="1"/>
</dbReference>
<dbReference type="GO" id="GO:0033290">
    <property type="term" value="C:eukaryotic 48S preinitiation complex"/>
    <property type="evidence" value="ECO:0007669"/>
    <property type="project" value="UniProtKB-UniRule"/>
</dbReference>
<keyword evidence="3 5" id="KW-0648">Protein biosynthesis</keyword>
<dbReference type="OMA" id="EYFVHFH"/>
<protein>
    <recommendedName>
        <fullName evidence="5">Eukaryotic translation initiation factor 3 subunit F</fullName>
        <shortName evidence="5">eIF3f</shortName>
    </recommendedName>
    <alternativeName>
        <fullName evidence="5">Eukaryotic translation initiation factor 3 subunit 5</fullName>
    </alternativeName>
</protein>
<dbReference type="GO" id="GO:0008237">
    <property type="term" value="F:metallopeptidase activity"/>
    <property type="evidence" value="ECO:0007669"/>
    <property type="project" value="InterPro"/>
</dbReference>
<proteinExistence type="inferred from homology"/>
<dbReference type="GO" id="GO:0001732">
    <property type="term" value="P:formation of cytoplasmic translation initiation complex"/>
    <property type="evidence" value="ECO:0007669"/>
    <property type="project" value="UniProtKB-UniRule"/>
</dbReference>
<dbReference type="Pfam" id="PF01398">
    <property type="entry name" value="JAB"/>
    <property type="match status" value="1"/>
</dbReference>
<dbReference type="EMBL" id="KQ420270">
    <property type="protein sequence ID" value="KOF80783.1"/>
    <property type="molecule type" value="Genomic_DNA"/>
</dbReference>
<dbReference type="InterPro" id="IPR000555">
    <property type="entry name" value="JAMM/MPN+_dom"/>
</dbReference>
<dbReference type="FunFam" id="3.40.140.10:FF:000014">
    <property type="entry name" value="Eukaryotic translation initiation factor 3 subunit F"/>
    <property type="match status" value="1"/>
</dbReference>
<dbReference type="GO" id="GO:0031369">
    <property type="term" value="F:translation initiation factor binding"/>
    <property type="evidence" value="ECO:0007669"/>
    <property type="project" value="InterPro"/>
</dbReference>
<comment type="subunit">
    <text evidence="5">Component of the eukaryotic translation initiation factor 3 (eIF-3) complex.</text>
</comment>
<dbReference type="InterPro" id="IPR037518">
    <property type="entry name" value="MPN"/>
</dbReference>
<dbReference type="PROSITE" id="PS50249">
    <property type="entry name" value="MPN"/>
    <property type="match status" value="1"/>
</dbReference>
<feature type="domain" description="MPN" evidence="6">
    <location>
        <begin position="6"/>
        <end position="136"/>
    </location>
</feature>
<evidence type="ECO:0000256" key="3">
    <source>
        <dbReference type="ARBA" id="ARBA00022917"/>
    </source>
</evidence>
<dbReference type="SMART" id="SM00232">
    <property type="entry name" value="JAB_MPN"/>
    <property type="match status" value="1"/>
</dbReference>
<comment type="function">
    <text evidence="5">Component of the eukaryotic translation initiation factor 3 (eIF-3) complex, which is involved in protein synthesis of a specialized repertoire of mRNAs and, together with other initiation factors, stimulates binding of mRNA and methionyl-tRNAi to the 40S ribosome. The eIF-3 complex specifically targets and initiates translation of a subset of mRNAs involved in cell proliferation.</text>
</comment>
<dbReference type="GO" id="GO:0101005">
    <property type="term" value="F:deubiquitinase activity"/>
    <property type="evidence" value="ECO:0007669"/>
    <property type="project" value="UniProtKB-ARBA"/>
</dbReference>
<dbReference type="STRING" id="37653.A0A0L8GUY1"/>
<evidence type="ECO:0000259" key="6">
    <source>
        <dbReference type="PROSITE" id="PS50249"/>
    </source>
</evidence>
<organism evidence="7">
    <name type="scientific">Octopus bimaculoides</name>
    <name type="common">California two-spotted octopus</name>
    <dbReference type="NCBI Taxonomy" id="37653"/>
    <lineage>
        <taxon>Eukaryota</taxon>
        <taxon>Metazoa</taxon>
        <taxon>Spiralia</taxon>
        <taxon>Lophotrochozoa</taxon>
        <taxon>Mollusca</taxon>
        <taxon>Cephalopoda</taxon>
        <taxon>Coleoidea</taxon>
        <taxon>Octopodiformes</taxon>
        <taxon>Octopoda</taxon>
        <taxon>Incirrata</taxon>
        <taxon>Octopodidae</taxon>
        <taxon>Octopus</taxon>
    </lineage>
</organism>
<name>A0A0L8GUY1_OCTBM</name>
<accession>A0A0L8GUY1</accession>
<dbReference type="GO" id="GO:0071541">
    <property type="term" value="C:eukaryotic translation initiation factor 3 complex, eIF3m"/>
    <property type="evidence" value="ECO:0007669"/>
    <property type="project" value="TreeGrafter"/>
</dbReference>
<dbReference type="Pfam" id="PF13012">
    <property type="entry name" value="MitMem_reg"/>
    <property type="match status" value="1"/>
</dbReference>
<evidence type="ECO:0000256" key="2">
    <source>
        <dbReference type="ARBA" id="ARBA00022540"/>
    </source>
</evidence>
<comment type="subcellular location">
    <subcellularLocation>
        <location evidence="5">Cytoplasm</location>
    </subcellularLocation>
</comment>
<keyword evidence="2 5" id="KW-0396">Initiation factor</keyword>
<dbReference type="OrthoDB" id="25498at2759"/>
<dbReference type="InterPro" id="IPR027531">
    <property type="entry name" value="eIF3f"/>
</dbReference>
<gene>
    <name evidence="7" type="ORF">OCBIM_22027417mg</name>
</gene>
<sequence length="278" mass="30987">MAGLVCRVHPVVLFSIVDAYERRQEDAHRVIGTLLGTCEKGAVEVSNCFTVPHNESEDEVAVDIEYARNMYDLHRKVNSSEVIVGWFSSSGEISEYSVLIHEYYAREAKNPVHITVDTSLMTGKMGVKAFISTPMGVANKSTGIMFTPVNVEIIKYETEQVAINLIRESQLSSKRSVSMVTDLQQVDILCGRLQSMLAIVQQYVEDVLDGKIAPDNSTGRFLMELIHSVPMIDPDEFSAMLNANIKDLLMVTYLSNLTRAQLALNERLTMFIAMGAKE</sequence>
<evidence type="ECO:0000256" key="1">
    <source>
        <dbReference type="ARBA" id="ARBA00022490"/>
    </source>
</evidence>
<dbReference type="HAMAP" id="MF_03005">
    <property type="entry name" value="eIF3f"/>
    <property type="match status" value="1"/>
</dbReference>
<dbReference type="Gene3D" id="3.40.140.10">
    <property type="entry name" value="Cytidine Deaminase, domain 2"/>
    <property type="match status" value="1"/>
</dbReference>
<keyword evidence="1 5" id="KW-0963">Cytoplasm</keyword>
<evidence type="ECO:0000313" key="7">
    <source>
        <dbReference type="EMBL" id="KOF80783.1"/>
    </source>
</evidence>